<feature type="compositionally biased region" description="Low complexity" evidence="1">
    <location>
        <begin position="24"/>
        <end position="43"/>
    </location>
</feature>
<proteinExistence type="predicted"/>
<feature type="region of interest" description="Disordered" evidence="1">
    <location>
        <begin position="1"/>
        <end position="56"/>
    </location>
</feature>
<evidence type="ECO:0000259" key="2">
    <source>
        <dbReference type="Pfam" id="PF07179"/>
    </source>
</evidence>
<dbReference type="InterPro" id="IPR027945">
    <property type="entry name" value="SseB_C"/>
</dbReference>
<gene>
    <name evidence="4" type="ORF">SAMN04487998_1908</name>
</gene>
<dbReference type="EMBL" id="FOHS01000002">
    <property type="protein sequence ID" value="SET46414.1"/>
    <property type="molecule type" value="Genomic_DNA"/>
</dbReference>
<evidence type="ECO:0000259" key="3">
    <source>
        <dbReference type="Pfam" id="PF14581"/>
    </source>
</evidence>
<reference evidence="5" key="1">
    <citation type="submission" date="2016-10" db="EMBL/GenBank/DDBJ databases">
        <authorList>
            <person name="Varghese N."/>
            <person name="Submissions S."/>
        </authorList>
    </citation>
    <scope>NUCLEOTIDE SEQUENCE [LARGE SCALE GENOMIC DNA]</scope>
    <source>
        <strain evidence="5">DSM 15310</strain>
    </source>
</reference>
<dbReference type="InterPro" id="IPR009839">
    <property type="entry name" value="SseB_N"/>
</dbReference>
<feature type="domain" description="SseB protein C-terminal" evidence="3">
    <location>
        <begin position="225"/>
        <end position="332"/>
    </location>
</feature>
<dbReference type="RefSeq" id="WP_092770759.1">
    <property type="nucleotide sequence ID" value="NZ_FOHS01000002.1"/>
</dbReference>
<feature type="compositionally biased region" description="Basic and acidic residues" evidence="1">
    <location>
        <begin position="1"/>
        <end position="13"/>
    </location>
</feature>
<organism evidence="4 5">
    <name type="scientific">Hymenobacter actinosclerus</name>
    <dbReference type="NCBI Taxonomy" id="82805"/>
    <lineage>
        <taxon>Bacteria</taxon>
        <taxon>Pseudomonadati</taxon>
        <taxon>Bacteroidota</taxon>
        <taxon>Cytophagia</taxon>
        <taxon>Cytophagales</taxon>
        <taxon>Hymenobacteraceae</taxon>
        <taxon>Hymenobacter</taxon>
    </lineage>
</organism>
<accession>A0A1I0EMI8</accession>
<evidence type="ECO:0000256" key="1">
    <source>
        <dbReference type="SAM" id="MobiDB-lite"/>
    </source>
</evidence>
<keyword evidence="5" id="KW-1185">Reference proteome</keyword>
<dbReference type="Pfam" id="PF14581">
    <property type="entry name" value="SseB_C"/>
    <property type="match status" value="1"/>
</dbReference>
<dbReference type="OrthoDB" id="768046at2"/>
<dbReference type="Pfam" id="PF07179">
    <property type="entry name" value="SseB"/>
    <property type="match status" value="1"/>
</dbReference>
<sequence length="333" mass="35897">MALFDFLKKKPEDNASAPATPNKAAEAGSAPAGPAAPAEPAGPRYKGSNYQMPAPEAPAPMPMIPPAPPIAMPGMMGDQPQGNMPEQPAFEPTNILEQLLMQASYDPQFRSPFYQALLGEEVAVVLAAKEGQEPGEITPTEGMEIQLQALHDGKIAIFSAVERIFDNGAVPEGTVTYMRLRGHDFFTMVQDADCALNPFSAVGKLLPADEIKALVSGQLFDAAAPQDVQVTLHQPEPEPTALLDGLREYSATQPAIRAVYLAEMRMQNVPEQSRLLVAFDTEETDPAFLQDLGPVIQGNIAEAQFVDLMLIDPTSEEPLVQYLLTTEPVYARA</sequence>
<evidence type="ECO:0000313" key="4">
    <source>
        <dbReference type="EMBL" id="SET46414.1"/>
    </source>
</evidence>
<evidence type="ECO:0000313" key="5">
    <source>
        <dbReference type="Proteomes" id="UP000198697"/>
    </source>
</evidence>
<dbReference type="Proteomes" id="UP000198697">
    <property type="component" value="Unassembled WGS sequence"/>
</dbReference>
<feature type="domain" description="SseB protein N-terminal" evidence="2">
    <location>
        <begin position="96"/>
        <end position="212"/>
    </location>
</feature>
<name>A0A1I0EMI8_9BACT</name>
<protein>
    <submittedName>
        <fullName evidence="4">SseB protein N-terminal domain-containing protein</fullName>
    </submittedName>
</protein>
<dbReference type="STRING" id="82805.SAMN04487998_1908"/>
<dbReference type="AlphaFoldDB" id="A0A1I0EMI8"/>